<evidence type="ECO:0000256" key="12">
    <source>
        <dbReference type="ARBA" id="ARBA00022993"/>
    </source>
</evidence>
<accession>A0A2T4PX25</accession>
<evidence type="ECO:0000259" key="14">
    <source>
        <dbReference type="Pfam" id="PF00485"/>
    </source>
</evidence>
<evidence type="ECO:0000256" key="4">
    <source>
        <dbReference type="ARBA" id="ARBA00006087"/>
    </source>
</evidence>
<evidence type="ECO:0000313" key="16">
    <source>
        <dbReference type="Proteomes" id="UP000241209"/>
    </source>
</evidence>
<keyword evidence="12 13" id="KW-0173">Coenzyme A biosynthesis</keyword>
<comment type="caution">
    <text evidence="15">The sequence shown here is derived from an EMBL/GenBank/DDBJ whole genome shotgun (WGS) entry which is preliminary data.</text>
</comment>
<dbReference type="EMBL" id="PZFK01000001">
    <property type="protein sequence ID" value="PTI31071.1"/>
    <property type="molecule type" value="Genomic_DNA"/>
</dbReference>
<dbReference type="EC" id="2.7.1.33" evidence="5 13"/>
<evidence type="ECO:0000256" key="2">
    <source>
        <dbReference type="ARBA" id="ARBA00004496"/>
    </source>
</evidence>
<dbReference type="InterPro" id="IPR027417">
    <property type="entry name" value="P-loop_NTPase"/>
</dbReference>
<proteinExistence type="inferred from homology"/>
<keyword evidence="9" id="KW-0547">Nucleotide-binding</keyword>
<name>A0A2T4PX25_9STAP</name>
<dbReference type="SUPFAM" id="SSF52540">
    <property type="entry name" value="P-loop containing nucleoside triphosphate hydrolases"/>
    <property type="match status" value="1"/>
</dbReference>
<dbReference type="PANTHER" id="PTHR10285">
    <property type="entry name" value="URIDINE KINASE"/>
    <property type="match status" value="1"/>
</dbReference>
<evidence type="ECO:0000313" key="15">
    <source>
        <dbReference type="EMBL" id="PTI31071.1"/>
    </source>
</evidence>
<comment type="catalytic activity">
    <reaction evidence="1 13">
        <text>(R)-pantothenate + ATP = (R)-4'-phosphopantothenate + ADP + H(+)</text>
        <dbReference type="Rhea" id="RHEA:16373"/>
        <dbReference type="ChEBI" id="CHEBI:10986"/>
        <dbReference type="ChEBI" id="CHEBI:15378"/>
        <dbReference type="ChEBI" id="CHEBI:29032"/>
        <dbReference type="ChEBI" id="CHEBI:30616"/>
        <dbReference type="ChEBI" id="CHEBI:456216"/>
        <dbReference type="EC" id="2.7.1.33"/>
    </reaction>
</comment>
<dbReference type="GO" id="GO:0005524">
    <property type="term" value="F:ATP binding"/>
    <property type="evidence" value="ECO:0007669"/>
    <property type="project" value="UniProtKB-KW"/>
</dbReference>
<organism evidence="15 16">
    <name type="scientific">Mammaliicoccus vitulinus</name>
    <dbReference type="NCBI Taxonomy" id="71237"/>
    <lineage>
        <taxon>Bacteria</taxon>
        <taxon>Bacillati</taxon>
        <taxon>Bacillota</taxon>
        <taxon>Bacilli</taxon>
        <taxon>Bacillales</taxon>
        <taxon>Staphylococcaceae</taxon>
        <taxon>Mammaliicoccus</taxon>
    </lineage>
</organism>
<dbReference type="GeneID" id="64117704"/>
<dbReference type="UniPathway" id="UPA00241">
    <property type="reaction ID" value="UER00352"/>
</dbReference>
<gene>
    <name evidence="15" type="ORF">BU072_00275</name>
</gene>
<comment type="similarity">
    <text evidence="4 13">Belongs to the prokaryotic pantothenate kinase family.</text>
</comment>
<reference evidence="15 16" key="1">
    <citation type="journal article" date="2016" name="Front. Microbiol.">
        <title>Comprehensive Phylogenetic Analysis of Bovine Non-aureus Staphylococci Species Based on Whole-Genome Sequencing.</title>
        <authorList>
            <person name="Naushad S."/>
            <person name="Barkema H.W."/>
            <person name="Luby C."/>
            <person name="Condas L.A."/>
            <person name="Nobrega D.B."/>
            <person name="Carson D.A."/>
            <person name="De Buck J."/>
        </authorList>
    </citation>
    <scope>NUCLEOTIDE SEQUENCE [LARGE SCALE GENOMIC DNA]</scope>
    <source>
        <strain evidence="15 16">SNUC 2204</strain>
    </source>
</reference>
<evidence type="ECO:0000256" key="10">
    <source>
        <dbReference type="ARBA" id="ARBA00022777"/>
    </source>
</evidence>
<dbReference type="GO" id="GO:0004594">
    <property type="term" value="F:pantothenate kinase activity"/>
    <property type="evidence" value="ECO:0007669"/>
    <property type="project" value="UniProtKB-EC"/>
</dbReference>
<dbReference type="Gene3D" id="3.40.50.300">
    <property type="entry name" value="P-loop containing nucleotide triphosphate hydrolases"/>
    <property type="match status" value="1"/>
</dbReference>
<dbReference type="NCBIfam" id="TIGR00554">
    <property type="entry name" value="panK_bact"/>
    <property type="match status" value="1"/>
</dbReference>
<evidence type="ECO:0000256" key="13">
    <source>
        <dbReference type="RuleBase" id="RU003530"/>
    </source>
</evidence>
<evidence type="ECO:0000256" key="9">
    <source>
        <dbReference type="ARBA" id="ARBA00022741"/>
    </source>
</evidence>
<keyword evidence="11" id="KW-0067">ATP-binding</keyword>
<keyword evidence="10 15" id="KW-0418">Kinase</keyword>
<evidence type="ECO:0000256" key="5">
    <source>
        <dbReference type="ARBA" id="ARBA00012102"/>
    </source>
</evidence>
<dbReference type="Pfam" id="PF00485">
    <property type="entry name" value="PRK"/>
    <property type="match status" value="1"/>
</dbReference>
<dbReference type="GO" id="GO:0005737">
    <property type="term" value="C:cytoplasm"/>
    <property type="evidence" value="ECO:0007669"/>
    <property type="project" value="UniProtKB-SubCell"/>
</dbReference>
<dbReference type="Proteomes" id="UP000241209">
    <property type="component" value="Unassembled WGS sequence"/>
</dbReference>
<evidence type="ECO:0000256" key="6">
    <source>
        <dbReference type="ARBA" id="ARBA00015080"/>
    </source>
</evidence>
<keyword evidence="8" id="KW-0808">Transferase</keyword>
<dbReference type="GO" id="GO:0015937">
    <property type="term" value="P:coenzyme A biosynthetic process"/>
    <property type="evidence" value="ECO:0007669"/>
    <property type="project" value="UniProtKB-UniPathway"/>
</dbReference>
<evidence type="ECO:0000256" key="7">
    <source>
        <dbReference type="ARBA" id="ARBA00022490"/>
    </source>
</evidence>
<keyword evidence="7 13" id="KW-0963">Cytoplasm</keyword>
<dbReference type="InterPro" id="IPR006083">
    <property type="entry name" value="PRK/URK"/>
</dbReference>
<evidence type="ECO:0000256" key="11">
    <source>
        <dbReference type="ARBA" id="ARBA00022840"/>
    </source>
</evidence>
<evidence type="ECO:0000256" key="1">
    <source>
        <dbReference type="ARBA" id="ARBA00001206"/>
    </source>
</evidence>
<comment type="subcellular location">
    <subcellularLocation>
        <location evidence="2 13">Cytoplasm</location>
    </subcellularLocation>
</comment>
<dbReference type="AlphaFoldDB" id="A0A2T4PX25"/>
<sequence length="300" mass="35539">MKFTKEEWRNTNFKLDMDTSHLNLEEIISLNDNLTNSEINEVYLPLINFLTNKVKFHKDYSFDINNKLQNKENTPPFIIGISGGVSVGKSTVSRLLLSLLQEYNTDWKVDLITTDGYIMPKQELIDKDLLSKKGFPESYDTKTLINHLKQIKNNERNIQTYTYSHITYDRLKDQYHNIDCPDILIIEGVNIFQVSPHEEELVSDYIDYKIYLDTTIENMKKWYLNRFLLLQEEAFQKPDSHFYKYRDIPQEEAITIATDLWDNINEVNLIKNILPTKNRSDLVLYKNHAHVIEQLKFNKF</sequence>
<dbReference type="InterPro" id="IPR004566">
    <property type="entry name" value="PanK"/>
</dbReference>
<feature type="domain" description="Phosphoribulokinase/uridine kinase" evidence="14">
    <location>
        <begin position="78"/>
        <end position="226"/>
    </location>
</feature>
<dbReference type="RefSeq" id="WP_107536815.1">
    <property type="nucleotide sequence ID" value="NZ_BMDF01000012.1"/>
</dbReference>
<dbReference type="STRING" id="1167632.GCA_000286335_01653"/>
<evidence type="ECO:0000256" key="8">
    <source>
        <dbReference type="ARBA" id="ARBA00022679"/>
    </source>
</evidence>
<protein>
    <recommendedName>
        <fullName evidence="6 13">Pantothenate kinase</fullName>
        <ecNumber evidence="5 13">2.7.1.33</ecNumber>
    </recommendedName>
</protein>
<dbReference type="PIRSF" id="PIRSF000545">
    <property type="entry name" value="Pantothenate_kin"/>
    <property type="match status" value="1"/>
</dbReference>
<evidence type="ECO:0000256" key="3">
    <source>
        <dbReference type="ARBA" id="ARBA00005225"/>
    </source>
</evidence>
<comment type="pathway">
    <text evidence="3 13">Cofactor biosynthesis; coenzyme A biosynthesis; CoA from (R)-pantothenate: step 1/5.</text>
</comment>